<reference evidence="13 14" key="1">
    <citation type="submission" date="2019-05" db="EMBL/GenBank/DDBJ databases">
        <title>Dyadobacter AR-3-8 sp. nov., isolated from arctic soil.</title>
        <authorList>
            <person name="Chaudhary D.K."/>
        </authorList>
    </citation>
    <scope>NUCLEOTIDE SEQUENCE [LARGE SCALE GENOMIC DNA]</scope>
    <source>
        <strain evidence="13 14">AR-3-8</strain>
    </source>
</reference>
<sequence>MKENYIYLDNNSTTPLDPRVLEKMMPYLTYNQANASSSHQLGRISNNGVEKARANVANLVNCNSEDLIFTSGATESINLALRGILFKQSLKNRNHVITVSTEHPAVLETCAEMELSGINVTYLDVDHDGLINLEELEARITPQTALICVMLANNETGVIQPVQAIAELSHKNGALFMTDATQAVGRLPVDVVAQEIDILAFSAHKFYGPKGIGCLYVNPGLNIKPIIFGGGQERGLRSGTLNVPGIIGMGAAAKLSEQAMESDRERVGLLTAKLETALLSIENTFLNGNKTQRLYNTINICFDKINNEDLLINLNTICVSNGSACSSSTIEPSHVLLKMGLTREQADSSIRLSLGRFTTSEEVEITISTFKRLSNQLRITAG</sequence>
<dbReference type="InterPro" id="IPR015424">
    <property type="entry name" value="PyrdxlP-dep_Trfase"/>
</dbReference>
<dbReference type="InterPro" id="IPR015422">
    <property type="entry name" value="PyrdxlP-dep_Trfase_small"/>
</dbReference>
<evidence type="ECO:0000256" key="8">
    <source>
        <dbReference type="ARBA" id="ARBA00023004"/>
    </source>
</evidence>
<keyword evidence="5" id="KW-0808">Transferase</keyword>
<dbReference type="InterPro" id="IPR016454">
    <property type="entry name" value="Cysteine_dSase"/>
</dbReference>
<evidence type="ECO:0000259" key="12">
    <source>
        <dbReference type="Pfam" id="PF00266"/>
    </source>
</evidence>
<dbReference type="EMBL" id="SZVO01000002">
    <property type="protein sequence ID" value="TKT93336.1"/>
    <property type="molecule type" value="Genomic_DNA"/>
</dbReference>
<comment type="similarity">
    <text evidence="3">Belongs to the class-V pyridoxal-phosphate-dependent aminotransferase family. NifS/IscS subfamily.</text>
</comment>
<evidence type="ECO:0000256" key="6">
    <source>
        <dbReference type="ARBA" id="ARBA00022723"/>
    </source>
</evidence>
<keyword evidence="6" id="KW-0479">Metal-binding</keyword>
<evidence type="ECO:0000256" key="9">
    <source>
        <dbReference type="ARBA" id="ARBA00023014"/>
    </source>
</evidence>
<dbReference type="PANTHER" id="PTHR11601">
    <property type="entry name" value="CYSTEINE DESULFURYLASE FAMILY MEMBER"/>
    <property type="match status" value="1"/>
</dbReference>
<evidence type="ECO:0000313" key="13">
    <source>
        <dbReference type="EMBL" id="TKT93336.1"/>
    </source>
</evidence>
<evidence type="ECO:0000256" key="11">
    <source>
        <dbReference type="RuleBase" id="RU004504"/>
    </source>
</evidence>
<dbReference type="Gene3D" id="3.90.1150.10">
    <property type="entry name" value="Aspartate Aminotransferase, domain 1"/>
    <property type="match status" value="1"/>
</dbReference>
<comment type="cofactor">
    <cofactor evidence="1 11">
        <name>pyridoxal 5'-phosphate</name>
        <dbReference type="ChEBI" id="CHEBI:597326"/>
    </cofactor>
</comment>
<dbReference type="InterPro" id="IPR020578">
    <property type="entry name" value="Aminotrans_V_PyrdxlP_BS"/>
</dbReference>
<dbReference type="GO" id="GO:0031071">
    <property type="term" value="F:cysteine desulfurase activity"/>
    <property type="evidence" value="ECO:0007669"/>
    <property type="project" value="UniProtKB-EC"/>
</dbReference>
<dbReference type="PROSITE" id="PS00595">
    <property type="entry name" value="AA_TRANSFER_CLASS_5"/>
    <property type="match status" value="1"/>
</dbReference>
<dbReference type="AlphaFoldDB" id="A0A4U6D983"/>
<dbReference type="EC" id="2.8.1.7" evidence="4"/>
<dbReference type="FunFam" id="3.40.640.10:FF:000084">
    <property type="entry name" value="IscS-like cysteine desulfurase"/>
    <property type="match status" value="1"/>
</dbReference>
<evidence type="ECO:0000256" key="2">
    <source>
        <dbReference type="ARBA" id="ARBA00003120"/>
    </source>
</evidence>
<evidence type="ECO:0000256" key="3">
    <source>
        <dbReference type="ARBA" id="ARBA00006490"/>
    </source>
</evidence>
<dbReference type="InterPro" id="IPR015421">
    <property type="entry name" value="PyrdxlP-dep_Trfase_major"/>
</dbReference>
<accession>A0A4U6D983</accession>
<dbReference type="InterPro" id="IPR000192">
    <property type="entry name" value="Aminotrans_V_dom"/>
</dbReference>
<feature type="domain" description="Aminotransferase class V" evidence="12">
    <location>
        <begin position="6"/>
        <end position="364"/>
    </location>
</feature>
<proteinExistence type="inferred from homology"/>
<keyword evidence="14" id="KW-1185">Reference proteome</keyword>
<dbReference type="OrthoDB" id="9804366at2"/>
<organism evidence="13 14">
    <name type="scientific">Dyadobacter frigoris</name>
    <dbReference type="NCBI Taxonomy" id="2576211"/>
    <lineage>
        <taxon>Bacteria</taxon>
        <taxon>Pseudomonadati</taxon>
        <taxon>Bacteroidota</taxon>
        <taxon>Cytophagia</taxon>
        <taxon>Cytophagales</taxon>
        <taxon>Spirosomataceae</taxon>
        <taxon>Dyadobacter</taxon>
    </lineage>
</organism>
<comment type="catalytic activity">
    <reaction evidence="10">
        <text>(sulfur carrier)-H + L-cysteine = (sulfur carrier)-SH + L-alanine</text>
        <dbReference type="Rhea" id="RHEA:43892"/>
        <dbReference type="Rhea" id="RHEA-COMP:14737"/>
        <dbReference type="Rhea" id="RHEA-COMP:14739"/>
        <dbReference type="ChEBI" id="CHEBI:29917"/>
        <dbReference type="ChEBI" id="CHEBI:35235"/>
        <dbReference type="ChEBI" id="CHEBI:57972"/>
        <dbReference type="ChEBI" id="CHEBI:64428"/>
        <dbReference type="EC" id="2.8.1.7"/>
    </reaction>
</comment>
<dbReference type="RefSeq" id="WP_137339012.1">
    <property type="nucleotide sequence ID" value="NZ_SZVO01000002.1"/>
</dbReference>
<dbReference type="SUPFAM" id="SSF53383">
    <property type="entry name" value="PLP-dependent transferases"/>
    <property type="match status" value="1"/>
</dbReference>
<comment type="function">
    <text evidence="2">Catalyzes the removal of elemental sulfur atoms from cysteine to produce alanine. Seems to participate in the biosynthesis of the nitrogenase metalloclusters by providing the inorganic sulfur required for the Fe-S core formation.</text>
</comment>
<evidence type="ECO:0000313" key="14">
    <source>
        <dbReference type="Proteomes" id="UP000304900"/>
    </source>
</evidence>
<gene>
    <name evidence="13" type="ORF">FDK13_05660</name>
</gene>
<dbReference type="PROSITE" id="PS00018">
    <property type="entry name" value="EF_HAND_1"/>
    <property type="match status" value="1"/>
</dbReference>
<evidence type="ECO:0000256" key="7">
    <source>
        <dbReference type="ARBA" id="ARBA00022898"/>
    </source>
</evidence>
<protein>
    <recommendedName>
        <fullName evidence="4">cysteine desulfurase</fullName>
        <ecNumber evidence="4">2.8.1.7</ecNumber>
    </recommendedName>
</protein>
<dbReference type="GO" id="GO:0046872">
    <property type="term" value="F:metal ion binding"/>
    <property type="evidence" value="ECO:0007669"/>
    <property type="project" value="UniProtKB-KW"/>
</dbReference>
<comment type="caution">
    <text evidence="13">The sequence shown here is derived from an EMBL/GenBank/DDBJ whole genome shotgun (WGS) entry which is preliminary data.</text>
</comment>
<keyword evidence="9" id="KW-0411">Iron-sulfur</keyword>
<evidence type="ECO:0000256" key="10">
    <source>
        <dbReference type="ARBA" id="ARBA00050776"/>
    </source>
</evidence>
<keyword evidence="7" id="KW-0663">Pyridoxal phosphate</keyword>
<dbReference type="PIRSF" id="PIRSF005572">
    <property type="entry name" value="NifS"/>
    <property type="match status" value="1"/>
</dbReference>
<dbReference type="Proteomes" id="UP000304900">
    <property type="component" value="Unassembled WGS sequence"/>
</dbReference>
<evidence type="ECO:0000256" key="4">
    <source>
        <dbReference type="ARBA" id="ARBA00012239"/>
    </source>
</evidence>
<dbReference type="InterPro" id="IPR018247">
    <property type="entry name" value="EF_Hand_1_Ca_BS"/>
</dbReference>
<dbReference type="Gene3D" id="3.40.640.10">
    <property type="entry name" value="Type I PLP-dependent aspartate aminotransferase-like (Major domain)"/>
    <property type="match status" value="1"/>
</dbReference>
<evidence type="ECO:0000256" key="5">
    <source>
        <dbReference type="ARBA" id="ARBA00022679"/>
    </source>
</evidence>
<dbReference type="GO" id="GO:0051536">
    <property type="term" value="F:iron-sulfur cluster binding"/>
    <property type="evidence" value="ECO:0007669"/>
    <property type="project" value="UniProtKB-KW"/>
</dbReference>
<dbReference type="PANTHER" id="PTHR11601:SF34">
    <property type="entry name" value="CYSTEINE DESULFURASE"/>
    <property type="match status" value="1"/>
</dbReference>
<name>A0A4U6D983_9BACT</name>
<dbReference type="Pfam" id="PF00266">
    <property type="entry name" value="Aminotran_5"/>
    <property type="match status" value="1"/>
</dbReference>
<evidence type="ECO:0000256" key="1">
    <source>
        <dbReference type="ARBA" id="ARBA00001933"/>
    </source>
</evidence>
<keyword evidence="8" id="KW-0408">Iron</keyword>